<organism evidence="2 3">
    <name type="scientific">Forsythia ovata</name>
    <dbReference type="NCBI Taxonomy" id="205694"/>
    <lineage>
        <taxon>Eukaryota</taxon>
        <taxon>Viridiplantae</taxon>
        <taxon>Streptophyta</taxon>
        <taxon>Embryophyta</taxon>
        <taxon>Tracheophyta</taxon>
        <taxon>Spermatophyta</taxon>
        <taxon>Magnoliopsida</taxon>
        <taxon>eudicotyledons</taxon>
        <taxon>Gunneridae</taxon>
        <taxon>Pentapetalae</taxon>
        <taxon>asterids</taxon>
        <taxon>lamiids</taxon>
        <taxon>Lamiales</taxon>
        <taxon>Oleaceae</taxon>
        <taxon>Forsythieae</taxon>
        <taxon>Forsythia</taxon>
    </lineage>
</organism>
<feature type="compositionally biased region" description="Polar residues" evidence="1">
    <location>
        <begin position="1"/>
        <end position="34"/>
    </location>
</feature>
<comment type="caution">
    <text evidence="2">The sequence shown here is derived from an EMBL/GenBank/DDBJ whole genome shotgun (WGS) entry which is preliminary data.</text>
</comment>
<dbReference type="EMBL" id="JBFOLJ010000001">
    <property type="protein sequence ID" value="KAL2559513.1"/>
    <property type="molecule type" value="Genomic_DNA"/>
</dbReference>
<keyword evidence="3" id="KW-1185">Reference proteome</keyword>
<dbReference type="Proteomes" id="UP001604277">
    <property type="component" value="Unassembled WGS sequence"/>
</dbReference>
<proteinExistence type="predicted"/>
<feature type="region of interest" description="Disordered" evidence="1">
    <location>
        <begin position="1"/>
        <end position="38"/>
    </location>
</feature>
<sequence length="136" mass="14952">MDINTNDQNVKSPAGNSKNTASGYSSGPENSHLTSESRDIVEVLDDPQLRVRCTLHASLEEREEEYVRLFVPGPRKEDPILDAYLHEDGDDGANGDEELADIFKNVQEYDLIRSPIAQDKHDAGQSSPTAASVPTQ</sequence>
<gene>
    <name evidence="2" type="ORF">Fot_04252</name>
</gene>
<dbReference type="AlphaFoldDB" id="A0ABD1XC23"/>
<accession>A0ABD1XC23</accession>
<feature type="region of interest" description="Disordered" evidence="1">
    <location>
        <begin position="113"/>
        <end position="136"/>
    </location>
</feature>
<feature type="compositionally biased region" description="Polar residues" evidence="1">
    <location>
        <begin position="124"/>
        <end position="136"/>
    </location>
</feature>
<evidence type="ECO:0000313" key="2">
    <source>
        <dbReference type="EMBL" id="KAL2559513.1"/>
    </source>
</evidence>
<reference evidence="3" key="1">
    <citation type="submission" date="2024-07" db="EMBL/GenBank/DDBJ databases">
        <title>Two chromosome-level genome assemblies of Korean endemic species Abeliophyllum distichum and Forsythia ovata (Oleaceae).</title>
        <authorList>
            <person name="Jang H."/>
        </authorList>
    </citation>
    <scope>NUCLEOTIDE SEQUENCE [LARGE SCALE GENOMIC DNA]</scope>
</reference>
<protein>
    <submittedName>
        <fullName evidence="2">Uncharacterized protein</fullName>
    </submittedName>
</protein>
<evidence type="ECO:0000313" key="3">
    <source>
        <dbReference type="Proteomes" id="UP001604277"/>
    </source>
</evidence>
<evidence type="ECO:0000256" key="1">
    <source>
        <dbReference type="SAM" id="MobiDB-lite"/>
    </source>
</evidence>
<name>A0ABD1XC23_9LAMI</name>